<gene>
    <name evidence="1" type="ORF">AFUS01_LOCUS6252</name>
</gene>
<comment type="caution">
    <text evidence="1">The sequence shown here is derived from an EMBL/GenBank/DDBJ whole genome shotgun (WGS) entry which is preliminary data.</text>
</comment>
<organism evidence="1 2">
    <name type="scientific">Allacma fusca</name>
    <dbReference type="NCBI Taxonomy" id="39272"/>
    <lineage>
        <taxon>Eukaryota</taxon>
        <taxon>Metazoa</taxon>
        <taxon>Ecdysozoa</taxon>
        <taxon>Arthropoda</taxon>
        <taxon>Hexapoda</taxon>
        <taxon>Collembola</taxon>
        <taxon>Symphypleona</taxon>
        <taxon>Sminthuridae</taxon>
        <taxon>Allacma</taxon>
    </lineage>
</organism>
<reference evidence="1" key="1">
    <citation type="submission" date="2021-06" db="EMBL/GenBank/DDBJ databases">
        <authorList>
            <person name="Hodson N. C."/>
            <person name="Mongue J. A."/>
            <person name="Jaron S. K."/>
        </authorList>
    </citation>
    <scope>NUCLEOTIDE SEQUENCE</scope>
</reference>
<dbReference type="Proteomes" id="UP000708208">
    <property type="component" value="Unassembled WGS sequence"/>
</dbReference>
<sequence length="312" mass="34691">MHFQHFYWNNCRNRLRKKAAMNSGGKKETRKPVVKPPVISSRNTKAVDNISSQAVVGPGESKVLGIKKNLLPTSKMNPAAVRIKGTGSIANTSSERRQPMVAVADAVPKSSGRRQVPTSEEIDEEVLMDLHSEYLRTRLMAQIALKKSRLSKEKSVTSISELAVKQTLDKDKVGAQIHTLRRIQTEAEHLVKVRNLNGAIDPLVGKLFTDDMHSMNQELSENLSATLDLLPVRNASASLDDINANNLAEINKNVLSSQENPESSLGCLHGLKQDEVEFKRLVDESETEDKEVNDKLMNMMSMKLSLIKCLKK</sequence>
<accession>A0A8J2NSE3</accession>
<keyword evidence="2" id="KW-1185">Reference proteome</keyword>
<dbReference type="AlphaFoldDB" id="A0A8J2NSE3"/>
<protein>
    <submittedName>
        <fullName evidence="1">Uncharacterized protein</fullName>
    </submittedName>
</protein>
<name>A0A8J2NSE3_9HEXA</name>
<dbReference type="EMBL" id="CAJVCH010041053">
    <property type="protein sequence ID" value="CAG7716762.1"/>
    <property type="molecule type" value="Genomic_DNA"/>
</dbReference>
<evidence type="ECO:0000313" key="1">
    <source>
        <dbReference type="EMBL" id="CAG7716762.1"/>
    </source>
</evidence>
<proteinExistence type="predicted"/>
<evidence type="ECO:0000313" key="2">
    <source>
        <dbReference type="Proteomes" id="UP000708208"/>
    </source>
</evidence>